<evidence type="ECO:0000256" key="10">
    <source>
        <dbReference type="ARBA" id="ARBA00023128"/>
    </source>
</evidence>
<evidence type="ECO:0000256" key="4">
    <source>
        <dbReference type="ARBA" id="ARBA00022448"/>
    </source>
</evidence>
<evidence type="ECO:0000256" key="7">
    <source>
        <dbReference type="ARBA" id="ARBA00022781"/>
    </source>
</evidence>
<evidence type="ECO:0000313" key="14">
    <source>
        <dbReference type="EMBL" id="AXS65061.1"/>
    </source>
</evidence>
<keyword evidence="11 13" id="KW-0472">Membrane</keyword>
<dbReference type="EMBL" id="MG193354">
    <property type="protein sequence ID" value="AXS65061.1"/>
    <property type="molecule type" value="Genomic_DNA"/>
</dbReference>
<dbReference type="GO" id="GO:0015078">
    <property type="term" value="F:proton transmembrane transporter activity"/>
    <property type="evidence" value="ECO:0007669"/>
    <property type="project" value="InterPro"/>
</dbReference>
<evidence type="ECO:0000256" key="6">
    <source>
        <dbReference type="ARBA" id="ARBA00022692"/>
    </source>
</evidence>
<comment type="subunit">
    <text evidence="3">F-type ATPases have 2 components, CF(1) - the catalytic core - and CF(0) - the membrane proton channel.</text>
</comment>
<keyword evidence="8 13" id="KW-1133">Transmembrane helix</keyword>
<name>A0A346RG64_9COLE</name>
<protein>
    <recommendedName>
        <fullName evidence="12">ATP synthase complex subunit 8</fullName>
    </recommendedName>
</protein>
<evidence type="ECO:0000256" key="11">
    <source>
        <dbReference type="ARBA" id="ARBA00023136"/>
    </source>
</evidence>
<keyword evidence="7 12" id="KW-0375">Hydrogen ion transport</keyword>
<geneLocation type="mitochondrion" evidence="14"/>
<organism evidence="14">
    <name type="scientific">Coleoptera sp. 1 KM-2017</name>
    <dbReference type="NCBI Taxonomy" id="2219312"/>
    <lineage>
        <taxon>Eukaryota</taxon>
        <taxon>Metazoa</taxon>
        <taxon>Ecdysozoa</taxon>
        <taxon>Arthropoda</taxon>
        <taxon>Hexapoda</taxon>
        <taxon>Insecta</taxon>
        <taxon>Pterygota</taxon>
        <taxon>Neoptera</taxon>
        <taxon>Endopterygota</taxon>
        <taxon>Coleoptera</taxon>
    </lineage>
</organism>
<evidence type="ECO:0000256" key="12">
    <source>
        <dbReference type="RuleBase" id="RU003661"/>
    </source>
</evidence>
<keyword evidence="5 12" id="KW-0138">CF(0)</keyword>
<dbReference type="Pfam" id="PF00895">
    <property type="entry name" value="ATP-synt_8"/>
    <property type="match status" value="1"/>
</dbReference>
<keyword evidence="4 12" id="KW-0813">Transport</keyword>
<dbReference type="AlphaFoldDB" id="A0A346RG64"/>
<evidence type="ECO:0000256" key="2">
    <source>
        <dbReference type="ARBA" id="ARBA00008892"/>
    </source>
</evidence>
<reference evidence="14" key="1">
    <citation type="journal article" date="2018" name="J. ISSAAS">
        <title>The contribution of mitochondrial metagenomics to large-scale data mining and phylogenetic analysis of Coleoptera.</title>
        <authorList>
            <person name="Miller K."/>
            <person name="Linard B."/>
            <person name="Motyka M."/>
            <person name="Bocek M."/>
            <person name="Vogler A.P."/>
        </authorList>
    </citation>
    <scope>NUCLEOTIDE SEQUENCE</scope>
</reference>
<dbReference type="GO" id="GO:0031966">
    <property type="term" value="C:mitochondrial membrane"/>
    <property type="evidence" value="ECO:0007669"/>
    <property type="project" value="UniProtKB-SubCell"/>
</dbReference>
<feature type="transmembrane region" description="Helical" evidence="13">
    <location>
        <begin position="7"/>
        <end position="29"/>
    </location>
</feature>
<evidence type="ECO:0000256" key="13">
    <source>
        <dbReference type="SAM" id="Phobius"/>
    </source>
</evidence>
<keyword evidence="10 12" id="KW-0496">Mitochondrion</keyword>
<comment type="subcellular location">
    <subcellularLocation>
        <location evidence="1 12">Mitochondrion membrane</location>
        <topology evidence="1 12">Single-pass membrane protein</topology>
    </subcellularLocation>
</comment>
<evidence type="ECO:0000256" key="1">
    <source>
        <dbReference type="ARBA" id="ARBA00004304"/>
    </source>
</evidence>
<proteinExistence type="inferred from homology"/>
<sequence>MPQMAPMWWATLFMMFSSCFIIMIMIVYYNMYLTPLESEGLSKNIQKLNWKW</sequence>
<evidence type="ECO:0000256" key="8">
    <source>
        <dbReference type="ARBA" id="ARBA00022989"/>
    </source>
</evidence>
<dbReference type="InterPro" id="IPR001421">
    <property type="entry name" value="ATP8_metazoa"/>
</dbReference>
<accession>A0A346RG64</accession>
<keyword evidence="9 12" id="KW-0406">Ion transport</keyword>
<keyword evidence="6 12" id="KW-0812">Transmembrane</keyword>
<gene>
    <name evidence="14" type="primary">atp8</name>
</gene>
<dbReference type="GO" id="GO:0045259">
    <property type="term" value="C:proton-transporting ATP synthase complex"/>
    <property type="evidence" value="ECO:0007669"/>
    <property type="project" value="UniProtKB-KW"/>
</dbReference>
<comment type="similarity">
    <text evidence="2 12">Belongs to the ATPase protein 8 family.</text>
</comment>
<evidence type="ECO:0000256" key="9">
    <source>
        <dbReference type="ARBA" id="ARBA00023065"/>
    </source>
</evidence>
<dbReference type="GO" id="GO:0015986">
    <property type="term" value="P:proton motive force-driven ATP synthesis"/>
    <property type="evidence" value="ECO:0007669"/>
    <property type="project" value="InterPro"/>
</dbReference>
<evidence type="ECO:0000256" key="3">
    <source>
        <dbReference type="ARBA" id="ARBA00011291"/>
    </source>
</evidence>
<evidence type="ECO:0000256" key="5">
    <source>
        <dbReference type="ARBA" id="ARBA00022547"/>
    </source>
</evidence>